<dbReference type="SUPFAM" id="SSF51658">
    <property type="entry name" value="Xylose isomerase-like"/>
    <property type="match status" value="1"/>
</dbReference>
<dbReference type="RefSeq" id="WP_081197059.1">
    <property type="nucleotide sequence ID" value="NZ_FOCZ01000022.1"/>
</dbReference>
<dbReference type="Gene3D" id="3.20.20.150">
    <property type="entry name" value="Divalent-metal-dependent TIM barrel enzymes"/>
    <property type="match status" value="1"/>
</dbReference>
<accession>A0A1V9FBT6</accession>
<keyword evidence="3" id="KW-1185">Reference proteome</keyword>
<dbReference type="OrthoDB" id="127797at2"/>
<proteinExistence type="predicted"/>
<dbReference type="EMBL" id="LVXG01000002">
    <property type="protein sequence ID" value="OQP55859.1"/>
    <property type="molecule type" value="Genomic_DNA"/>
</dbReference>
<dbReference type="GO" id="GO:0016853">
    <property type="term" value="F:isomerase activity"/>
    <property type="evidence" value="ECO:0007669"/>
    <property type="project" value="UniProtKB-KW"/>
</dbReference>
<evidence type="ECO:0000259" key="1">
    <source>
        <dbReference type="Pfam" id="PF01261"/>
    </source>
</evidence>
<reference evidence="3" key="1">
    <citation type="submission" date="2016-04" db="EMBL/GenBank/DDBJ databases">
        <authorList>
            <person name="Chen L."/>
            <person name="Zhuang W."/>
            <person name="Wang G."/>
        </authorList>
    </citation>
    <scope>NUCLEOTIDE SEQUENCE [LARGE SCALE GENOMIC DNA]</scope>
    <source>
        <strain evidence="3">17621</strain>
    </source>
</reference>
<protein>
    <submittedName>
        <fullName evidence="2">Xylose isomerase</fullName>
    </submittedName>
</protein>
<dbReference type="Pfam" id="PF01261">
    <property type="entry name" value="AP_endonuc_2"/>
    <property type="match status" value="1"/>
</dbReference>
<dbReference type="STRING" id="354355.SAMN05660816_06569"/>
<dbReference type="InterPro" id="IPR050312">
    <property type="entry name" value="IolE/XylAMocC-like"/>
</dbReference>
<dbReference type="PANTHER" id="PTHR12110">
    <property type="entry name" value="HYDROXYPYRUVATE ISOMERASE"/>
    <property type="match status" value="1"/>
</dbReference>
<dbReference type="InterPro" id="IPR013022">
    <property type="entry name" value="Xyl_isomerase-like_TIM-brl"/>
</dbReference>
<evidence type="ECO:0000313" key="2">
    <source>
        <dbReference type="EMBL" id="OQP55859.1"/>
    </source>
</evidence>
<evidence type="ECO:0000313" key="3">
    <source>
        <dbReference type="Proteomes" id="UP000192610"/>
    </source>
</evidence>
<sequence>MISVGIFNGYYPYTLDETIKRVKKDGFNCIQLDLSFKDFDLNDPHTLPQNLTLEKARTIRNAFRDANIEIVAISGYTNLISPDPDKKKKNIAYVKTLLLFARELGSPYVISETGTYEPSSDWVFHEKNTTEEAFQEIKAVIRDLAIYAHEHNAVFLVENYVNNVVGSVDQLLRLFREIDHPGLGLLMDPTNYFNGANIRDVDGELHRIFNALDGRIKIAHAKDIKRAENSEEKHASIDAVESHTFRGAGDVELPAAGLGILNYELYLQLLAKNHPNIPIIIEHLDEADIPRAKQFVDDTLKKIGA</sequence>
<feature type="domain" description="Xylose isomerase-like TIM barrel" evidence="1">
    <location>
        <begin position="20"/>
        <end position="292"/>
    </location>
</feature>
<dbReference type="InterPro" id="IPR036237">
    <property type="entry name" value="Xyl_isomerase-like_sf"/>
</dbReference>
<dbReference type="PANTHER" id="PTHR12110:SF21">
    <property type="entry name" value="XYLOSE ISOMERASE-LIKE TIM BARREL DOMAIN-CONTAINING PROTEIN"/>
    <property type="match status" value="1"/>
</dbReference>
<gene>
    <name evidence="2" type="ORF">A4H97_19890</name>
</gene>
<comment type="caution">
    <text evidence="2">The sequence shown here is derived from an EMBL/GenBank/DDBJ whole genome shotgun (WGS) entry which is preliminary data.</text>
</comment>
<dbReference type="Proteomes" id="UP000192610">
    <property type="component" value="Unassembled WGS sequence"/>
</dbReference>
<name>A0A1V9FBT6_9BACT</name>
<dbReference type="AlphaFoldDB" id="A0A1V9FBT6"/>
<organism evidence="2 3">
    <name type="scientific">Niastella yeongjuensis</name>
    <dbReference type="NCBI Taxonomy" id="354355"/>
    <lineage>
        <taxon>Bacteria</taxon>
        <taxon>Pseudomonadati</taxon>
        <taxon>Bacteroidota</taxon>
        <taxon>Chitinophagia</taxon>
        <taxon>Chitinophagales</taxon>
        <taxon>Chitinophagaceae</taxon>
        <taxon>Niastella</taxon>
    </lineage>
</organism>
<keyword evidence="2" id="KW-0413">Isomerase</keyword>